<evidence type="ECO:0000313" key="2">
    <source>
        <dbReference type="EMBL" id="CAL1150759.1"/>
    </source>
</evidence>
<dbReference type="EMBL" id="CAMXCT020002329">
    <property type="protein sequence ID" value="CAL1150759.1"/>
    <property type="molecule type" value="Genomic_DNA"/>
</dbReference>
<dbReference type="EMBL" id="CAMXCT010002329">
    <property type="protein sequence ID" value="CAI3997384.1"/>
    <property type="molecule type" value="Genomic_DNA"/>
</dbReference>
<accession>A0A9P1G1D3</accession>
<dbReference type="AlphaFoldDB" id="A0A9P1G1D3"/>
<organism evidence="1">
    <name type="scientific">Cladocopium goreaui</name>
    <dbReference type="NCBI Taxonomy" id="2562237"/>
    <lineage>
        <taxon>Eukaryota</taxon>
        <taxon>Sar</taxon>
        <taxon>Alveolata</taxon>
        <taxon>Dinophyceae</taxon>
        <taxon>Suessiales</taxon>
        <taxon>Symbiodiniaceae</taxon>
        <taxon>Cladocopium</taxon>
    </lineage>
</organism>
<evidence type="ECO:0000313" key="1">
    <source>
        <dbReference type="EMBL" id="CAI3997384.1"/>
    </source>
</evidence>
<sequence>MMLMQIASWKDPANWSRNLHRLIQRFGLSLNVVVNNVLCPCLFRNRITQVPWPVLFLSSWLPMVFAKTGGALLMNGFTVDQDDHEKALASFWQLYRAVDPNHAVYTMHPSRLGSVLPLMYHGRGRLKRAVLVTSFVSALPVSGHPFLSHLLCTVFPGERYATGDDGVETLEALHAAVARDLNENGGGPMHKHDGVQTDQELTQLTGDLL</sequence>
<protein>
    <submittedName>
        <fullName evidence="1">Uncharacterized protein</fullName>
    </submittedName>
</protein>
<keyword evidence="3" id="KW-1185">Reference proteome</keyword>
<comment type="caution">
    <text evidence="1">The sequence shown here is derived from an EMBL/GenBank/DDBJ whole genome shotgun (WGS) entry which is preliminary data.</text>
</comment>
<reference evidence="2" key="2">
    <citation type="submission" date="2024-04" db="EMBL/GenBank/DDBJ databases">
        <authorList>
            <person name="Chen Y."/>
            <person name="Shah S."/>
            <person name="Dougan E. K."/>
            <person name="Thang M."/>
            <person name="Chan C."/>
        </authorList>
    </citation>
    <scope>NUCLEOTIDE SEQUENCE [LARGE SCALE GENOMIC DNA]</scope>
</reference>
<dbReference type="EMBL" id="CAMXCT030002329">
    <property type="protein sequence ID" value="CAL4784696.1"/>
    <property type="molecule type" value="Genomic_DNA"/>
</dbReference>
<proteinExistence type="predicted"/>
<evidence type="ECO:0000313" key="3">
    <source>
        <dbReference type="Proteomes" id="UP001152797"/>
    </source>
</evidence>
<dbReference type="Proteomes" id="UP001152797">
    <property type="component" value="Unassembled WGS sequence"/>
</dbReference>
<name>A0A9P1G1D3_9DINO</name>
<reference evidence="1" key="1">
    <citation type="submission" date="2022-10" db="EMBL/GenBank/DDBJ databases">
        <authorList>
            <person name="Chen Y."/>
            <person name="Dougan E. K."/>
            <person name="Chan C."/>
            <person name="Rhodes N."/>
            <person name="Thang M."/>
        </authorList>
    </citation>
    <scope>NUCLEOTIDE SEQUENCE</scope>
</reference>
<gene>
    <name evidence="1" type="ORF">C1SCF055_LOCUS23771</name>
</gene>